<evidence type="ECO:0000256" key="1">
    <source>
        <dbReference type="SAM" id="Phobius"/>
    </source>
</evidence>
<feature type="transmembrane region" description="Helical" evidence="1">
    <location>
        <begin position="21"/>
        <end position="44"/>
    </location>
</feature>
<dbReference type="RefSeq" id="WP_210658307.1">
    <property type="nucleotide sequence ID" value="NZ_JAGKQQ010000001.1"/>
</dbReference>
<dbReference type="Proteomes" id="UP000676565">
    <property type="component" value="Unassembled WGS sequence"/>
</dbReference>
<dbReference type="EMBL" id="JAGKQQ010000001">
    <property type="protein sequence ID" value="MBP3958378.1"/>
    <property type="molecule type" value="Genomic_DNA"/>
</dbReference>
<comment type="caution">
    <text evidence="2">The sequence shown here is derived from an EMBL/GenBank/DDBJ whole genome shotgun (WGS) entry which is preliminary data.</text>
</comment>
<proteinExistence type="predicted"/>
<organism evidence="2 3">
    <name type="scientific">Gemmata palustris</name>
    <dbReference type="NCBI Taxonomy" id="2822762"/>
    <lineage>
        <taxon>Bacteria</taxon>
        <taxon>Pseudomonadati</taxon>
        <taxon>Planctomycetota</taxon>
        <taxon>Planctomycetia</taxon>
        <taxon>Gemmatales</taxon>
        <taxon>Gemmataceae</taxon>
        <taxon>Gemmata</taxon>
    </lineage>
</organism>
<name>A0ABS5BZQ2_9BACT</name>
<accession>A0ABS5BZQ2</accession>
<keyword evidence="1" id="KW-0472">Membrane</keyword>
<keyword evidence="1" id="KW-0812">Transmembrane</keyword>
<evidence type="ECO:0000313" key="2">
    <source>
        <dbReference type="EMBL" id="MBP3958378.1"/>
    </source>
</evidence>
<sequence length="52" mass="5705">MTPAQTKRLAVKLSEPKREGVPLLAFVGAVTVMLLPCVVFSQVLPEVRGRDR</sequence>
<keyword evidence="1" id="KW-1133">Transmembrane helix</keyword>
<keyword evidence="3" id="KW-1185">Reference proteome</keyword>
<protein>
    <submittedName>
        <fullName evidence="2">Uncharacterized protein</fullName>
    </submittedName>
</protein>
<gene>
    <name evidence="2" type="ORF">J8F10_24275</name>
</gene>
<reference evidence="2 3" key="1">
    <citation type="submission" date="2021-04" db="EMBL/GenBank/DDBJ databases">
        <authorList>
            <person name="Ivanova A."/>
        </authorList>
    </citation>
    <scope>NUCLEOTIDE SEQUENCE [LARGE SCALE GENOMIC DNA]</scope>
    <source>
        <strain evidence="2 3">G18</strain>
    </source>
</reference>
<evidence type="ECO:0000313" key="3">
    <source>
        <dbReference type="Proteomes" id="UP000676565"/>
    </source>
</evidence>